<dbReference type="Pfam" id="PF00126">
    <property type="entry name" value="HTH_1"/>
    <property type="match status" value="1"/>
</dbReference>
<dbReference type="PANTHER" id="PTHR30346">
    <property type="entry name" value="TRANSCRIPTIONAL DUAL REGULATOR HCAR-RELATED"/>
    <property type="match status" value="1"/>
</dbReference>
<dbReference type="RefSeq" id="WP_116688409.1">
    <property type="nucleotide sequence ID" value="NZ_CAWNYD010000009.1"/>
</dbReference>
<dbReference type="PANTHER" id="PTHR30346:SF27">
    <property type="entry name" value="HTH-TYPE TRANSCRIPTIONAL REGULATOR XAPR"/>
    <property type="match status" value="1"/>
</dbReference>
<dbReference type="AlphaFoldDB" id="A0A2V1GQ57"/>
<dbReference type="PRINTS" id="PR00039">
    <property type="entry name" value="HTHLYSR"/>
</dbReference>
<dbReference type="Pfam" id="PF03466">
    <property type="entry name" value="LysR_substrate"/>
    <property type="match status" value="1"/>
</dbReference>
<evidence type="ECO:0000313" key="6">
    <source>
        <dbReference type="EMBL" id="PVZ65669.1"/>
    </source>
</evidence>
<dbReference type="GO" id="GO:0032993">
    <property type="term" value="C:protein-DNA complex"/>
    <property type="evidence" value="ECO:0007669"/>
    <property type="project" value="TreeGrafter"/>
</dbReference>
<evidence type="ECO:0000313" key="7">
    <source>
        <dbReference type="Proteomes" id="UP000244906"/>
    </source>
</evidence>
<evidence type="ECO:0000256" key="4">
    <source>
        <dbReference type="ARBA" id="ARBA00023163"/>
    </source>
</evidence>
<feature type="domain" description="HTH lysR-type" evidence="5">
    <location>
        <begin position="10"/>
        <end position="67"/>
    </location>
</feature>
<protein>
    <submittedName>
        <fullName evidence="6">Transcriptional regulator</fullName>
    </submittedName>
</protein>
<evidence type="ECO:0000256" key="1">
    <source>
        <dbReference type="ARBA" id="ARBA00009437"/>
    </source>
</evidence>
<dbReference type="GO" id="GO:0003677">
    <property type="term" value="F:DNA binding"/>
    <property type="evidence" value="ECO:0007669"/>
    <property type="project" value="UniProtKB-KW"/>
</dbReference>
<evidence type="ECO:0000259" key="5">
    <source>
        <dbReference type="PROSITE" id="PS50931"/>
    </source>
</evidence>
<dbReference type="InterPro" id="IPR036390">
    <property type="entry name" value="WH_DNA-bd_sf"/>
</dbReference>
<dbReference type="InterPro" id="IPR000847">
    <property type="entry name" value="LysR_HTH_N"/>
</dbReference>
<gene>
    <name evidence="6" type="ORF">DC094_17440</name>
</gene>
<organism evidence="6 7">
    <name type="scientific">Pelagibaculum spongiae</name>
    <dbReference type="NCBI Taxonomy" id="2080658"/>
    <lineage>
        <taxon>Bacteria</taxon>
        <taxon>Pseudomonadati</taxon>
        <taxon>Pseudomonadota</taxon>
        <taxon>Gammaproteobacteria</taxon>
        <taxon>Oceanospirillales</taxon>
        <taxon>Pelagibaculum</taxon>
    </lineage>
</organism>
<dbReference type="Gene3D" id="3.40.190.10">
    <property type="entry name" value="Periplasmic binding protein-like II"/>
    <property type="match status" value="2"/>
</dbReference>
<dbReference type="InterPro" id="IPR005119">
    <property type="entry name" value="LysR_subst-bd"/>
</dbReference>
<dbReference type="EMBL" id="QDDL01000009">
    <property type="protein sequence ID" value="PVZ65669.1"/>
    <property type="molecule type" value="Genomic_DNA"/>
</dbReference>
<dbReference type="Gene3D" id="1.10.10.10">
    <property type="entry name" value="Winged helix-like DNA-binding domain superfamily/Winged helix DNA-binding domain"/>
    <property type="match status" value="1"/>
</dbReference>
<dbReference type="OrthoDB" id="8850588at2"/>
<keyword evidence="3" id="KW-0238">DNA-binding</keyword>
<dbReference type="SUPFAM" id="SSF53850">
    <property type="entry name" value="Periplasmic binding protein-like II"/>
    <property type="match status" value="1"/>
</dbReference>
<keyword evidence="7" id="KW-1185">Reference proteome</keyword>
<proteinExistence type="inferred from homology"/>
<comment type="caution">
    <text evidence="6">The sequence shown here is derived from an EMBL/GenBank/DDBJ whole genome shotgun (WGS) entry which is preliminary data.</text>
</comment>
<evidence type="ECO:0000256" key="2">
    <source>
        <dbReference type="ARBA" id="ARBA00023015"/>
    </source>
</evidence>
<reference evidence="6 7" key="1">
    <citation type="submission" date="2018-04" db="EMBL/GenBank/DDBJ databases">
        <title>Thalassorhabdus spongiae gen. nov., sp. nov., isolated from a marine sponge in South-West Iceland.</title>
        <authorList>
            <person name="Knobloch S."/>
            <person name="Daussin A."/>
            <person name="Johannsson R."/>
            <person name="Marteinsson V.T."/>
        </authorList>
    </citation>
    <scope>NUCLEOTIDE SEQUENCE [LARGE SCALE GENOMIC DNA]</scope>
    <source>
        <strain evidence="6 7">Hp12</strain>
    </source>
</reference>
<dbReference type="FunFam" id="1.10.10.10:FF:000001">
    <property type="entry name" value="LysR family transcriptional regulator"/>
    <property type="match status" value="1"/>
</dbReference>
<keyword evidence="4" id="KW-0804">Transcription</keyword>
<accession>A0A2V1GQ57</accession>
<sequence>MNHLLTSGRISFKMLRYFEAAASYEHLGRAAESLNISKSALSGQIKDLEQALEFPLFNRHNNRITLTEAGRLMKVEAGQMLEQMSQALDRVIQAGKSEQQTLNIGIVSSALWHRLFELLGQFRKQYPTLLINFVELAPNEQRKALIDRSIDIGFSRSGDVHKMLPFQAKIAFKDFLCAAVPANHVLANESELSLSQLKDLDMVQFDHHRSGTAELIHQKCLKQGFRPRVRYKAVEPQTMMAFVSAGQAISIVPQCFSSQPWKQVVFIPLKEKIPADLCVVYDQQKQGGVLASLVKLIDDLQAKPEVAS</sequence>
<dbReference type="InterPro" id="IPR036388">
    <property type="entry name" value="WH-like_DNA-bd_sf"/>
</dbReference>
<dbReference type="Proteomes" id="UP000244906">
    <property type="component" value="Unassembled WGS sequence"/>
</dbReference>
<dbReference type="GO" id="GO:0003700">
    <property type="term" value="F:DNA-binding transcription factor activity"/>
    <property type="evidence" value="ECO:0007669"/>
    <property type="project" value="InterPro"/>
</dbReference>
<keyword evidence="2" id="KW-0805">Transcription regulation</keyword>
<dbReference type="SUPFAM" id="SSF46785">
    <property type="entry name" value="Winged helix' DNA-binding domain"/>
    <property type="match status" value="1"/>
</dbReference>
<dbReference type="PROSITE" id="PS50931">
    <property type="entry name" value="HTH_LYSR"/>
    <property type="match status" value="1"/>
</dbReference>
<evidence type="ECO:0000256" key="3">
    <source>
        <dbReference type="ARBA" id="ARBA00023125"/>
    </source>
</evidence>
<comment type="similarity">
    <text evidence="1">Belongs to the LysR transcriptional regulatory family.</text>
</comment>
<name>A0A2V1GQ57_9GAMM</name>